<accession>A0A9E2L2U9</accession>
<dbReference type="Proteomes" id="UP000823914">
    <property type="component" value="Unassembled WGS sequence"/>
</dbReference>
<gene>
    <name evidence="1" type="ORF">IAA16_03250</name>
</gene>
<sequence>MDQVIESLLLSYITAQLEEFTTDDVVAYAKKCLKNSGIPVLRSEIENFLQTNGSVFQMGENTYISRGAVFTNVFFNIKLSAREIAGKYLIHGHRCMPFVRPDISCGRIDFKYKGKLLSHKIVTLPVNEAVDYFFLYGEEYALQIILSDPANENNGMSQEDTSIQNVNLMATDLSPLFEDVTIKKSDYLQGTISNWSLSFVDLYPLVNKKENPFRKNAKDTEREIWFSDFEKALIKSFTEQGPCGSIEEQLALTYFENPHTLYKKYAGSIEEAILRSKVIGIESYGVETRLWKKNQDIPAVGPWMFGQEENTVIPEKSKKTPIRESVPFVLPRIVLDSWITDGLFNKKDNEEEILNFIETDWDITSGIKRREVQGFIRGRRLALEARYNWFADFERGNIRKALLDLYMKEFHLVKDLEIADAQLDFFPQHSLVVLTQLLSHTQYMLEALLYQEHISQEDLKTIQLSIEGMQYNFDEVETELRLALKKFEKKRFVVINSHNKEKK</sequence>
<reference evidence="1" key="1">
    <citation type="journal article" date="2021" name="PeerJ">
        <title>Extensive microbial diversity within the chicken gut microbiome revealed by metagenomics and culture.</title>
        <authorList>
            <person name="Gilroy R."/>
            <person name="Ravi A."/>
            <person name="Getino M."/>
            <person name="Pursley I."/>
            <person name="Horton D.L."/>
            <person name="Alikhan N.F."/>
            <person name="Baker D."/>
            <person name="Gharbi K."/>
            <person name="Hall N."/>
            <person name="Watson M."/>
            <person name="Adriaenssens E.M."/>
            <person name="Foster-Nyarko E."/>
            <person name="Jarju S."/>
            <person name="Secka A."/>
            <person name="Antonio M."/>
            <person name="Oren A."/>
            <person name="Chaudhuri R.R."/>
            <person name="La Ragione R."/>
            <person name="Hildebrand F."/>
            <person name="Pallen M.J."/>
        </authorList>
    </citation>
    <scope>NUCLEOTIDE SEQUENCE</scope>
    <source>
        <strain evidence="1">Gambia15-2214</strain>
    </source>
</reference>
<organism evidence="1 2">
    <name type="scientific">Candidatus Treponema excrementipullorum</name>
    <dbReference type="NCBI Taxonomy" id="2838768"/>
    <lineage>
        <taxon>Bacteria</taxon>
        <taxon>Pseudomonadati</taxon>
        <taxon>Spirochaetota</taxon>
        <taxon>Spirochaetia</taxon>
        <taxon>Spirochaetales</taxon>
        <taxon>Treponemataceae</taxon>
        <taxon>Treponema</taxon>
    </lineage>
</organism>
<name>A0A9E2L2U9_9SPIR</name>
<evidence type="ECO:0000313" key="2">
    <source>
        <dbReference type="Proteomes" id="UP000823914"/>
    </source>
</evidence>
<dbReference type="AlphaFoldDB" id="A0A9E2L2U9"/>
<dbReference type="EMBL" id="JAHLFV010000072">
    <property type="protein sequence ID" value="MBU3849566.1"/>
    <property type="molecule type" value="Genomic_DNA"/>
</dbReference>
<reference evidence="1" key="2">
    <citation type="submission" date="2021-04" db="EMBL/GenBank/DDBJ databases">
        <authorList>
            <person name="Gilroy R."/>
        </authorList>
    </citation>
    <scope>NUCLEOTIDE SEQUENCE</scope>
    <source>
        <strain evidence="1">Gambia15-2214</strain>
    </source>
</reference>
<evidence type="ECO:0000313" key="1">
    <source>
        <dbReference type="EMBL" id="MBU3849566.1"/>
    </source>
</evidence>
<protein>
    <submittedName>
        <fullName evidence="1">Uncharacterized protein</fullName>
    </submittedName>
</protein>
<comment type="caution">
    <text evidence="1">The sequence shown here is derived from an EMBL/GenBank/DDBJ whole genome shotgun (WGS) entry which is preliminary data.</text>
</comment>
<proteinExistence type="predicted"/>